<name>A0A7Y9LD48_9ACTN</name>
<dbReference type="AlphaFoldDB" id="A0A7Y9LD48"/>
<sequence length="192" mass="20331">MGVSWSQVHPDRPATTIEPDLDSLVRMLGTAEQDAAWSDRTGTGLRLIGTGLPGWRLELSGLGGGRPEFVLQSFVVTIEGPDDLADRLLVPLASAWDPDFGDVTDEDVLDALEDAGYAVGDPVIGRAGYLSPSRAARLPAALRTAGETLPDGGIVLRLAAAGDPAVVVDGYRQLRDRGALEPLPRPLTRSRL</sequence>
<gene>
    <name evidence="1" type="ORF">BKA15_003719</name>
</gene>
<reference evidence="1 2" key="1">
    <citation type="submission" date="2020-07" db="EMBL/GenBank/DDBJ databases">
        <title>Sequencing the genomes of 1000 actinobacteria strains.</title>
        <authorList>
            <person name="Klenk H.-P."/>
        </authorList>
    </citation>
    <scope>NUCLEOTIDE SEQUENCE [LARGE SCALE GENOMIC DNA]</scope>
    <source>
        <strain evidence="1 2">DSM 22083</strain>
    </source>
</reference>
<dbReference type="EMBL" id="JACCBU010000001">
    <property type="protein sequence ID" value="NYE72390.1"/>
    <property type="molecule type" value="Genomic_DNA"/>
</dbReference>
<accession>A0A7Y9LD48</accession>
<evidence type="ECO:0000313" key="2">
    <source>
        <dbReference type="Proteomes" id="UP000569914"/>
    </source>
</evidence>
<dbReference type="Proteomes" id="UP000569914">
    <property type="component" value="Unassembled WGS sequence"/>
</dbReference>
<comment type="caution">
    <text evidence="1">The sequence shown here is derived from an EMBL/GenBank/DDBJ whole genome shotgun (WGS) entry which is preliminary data.</text>
</comment>
<proteinExistence type="predicted"/>
<protein>
    <submittedName>
        <fullName evidence="1">Uncharacterized protein</fullName>
    </submittedName>
</protein>
<organism evidence="1 2">
    <name type="scientific">Microlunatus parietis</name>
    <dbReference type="NCBI Taxonomy" id="682979"/>
    <lineage>
        <taxon>Bacteria</taxon>
        <taxon>Bacillati</taxon>
        <taxon>Actinomycetota</taxon>
        <taxon>Actinomycetes</taxon>
        <taxon>Propionibacteriales</taxon>
        <taxon>Propionibacteriaceae</taxon>
        <taxon>Microlunatus</taxon>
    </lineage>
</organism>
<evidence type="ECO:0000313" key="1">
    <source>
        <dbReference type="EMBL" id="NYE72390.1"/>
    </source>
</evidence>
<dbReference type="RefSeq" id="WP_218871450.1">
    <property type="nucleotide sequence ID" value="NZ_JACCBU010000001.1"/>
</dbReference>
<keyword evidence="2" id="KW-1185">Reference proteome</keyword>